<organism evidence="1 2">
    <name type="scientific">Cardiocondyla obscurior</name>
    <dbReference type="NCBI Taxonomy" id="286306"/>
    <lineage>
        <taxon>Eukaryota</taxon>
        <taxon>Metazoa</taxon>
        <taxon>Ecdysozoa</taxon>
        <taxon>Arthropoda</taxon>
        <taxon>Hexapoda</taxon>
        <taxon>Insecta</taxon>
        <taxon>Pterygota</taxon>
        <taxon>Neoptera</taxon>
        <taxon>Endopterygota</taxon>
        <taxon>Hymenoptera</taxon>
        <taxon>Apocrita</taxon>
        <taxon>Aculeata</taxon>
        <taxon>Formicoidea</taxon>
        <taxon>Formicidae</taxon>
        <taxon>Myrmicinae</taxon>
        <taxon>Cardiocondyla</taxon>
    </lineage>
</organism>
<keyword evidence="2" id="KW-1185">Reference proteome</keyword>
<dbReference type="EMBL" id="JADYXP020000021">
    <property type="protein sequence ID" value="KAL0103404.1"/>
    <property type="molecule type" value="Genomic_DNA"/>
</dbReference>
<protein>
    <submittedName>
        <fullName evidence="1">Uncharacterized protein</fullName>
    </submittedName>
</protein>
<evidence type="ECO:0000313" key="1">
    <source>
        <dbReference type="EMBL" id="KAL0103404.1"/>
    </source>
</evidence>
<proteinExistence type="predicted"/>
<reference evidence="1 2" key="1">
    <citation type="submission" date="2023-03" db="EMBL/GenBank/DDBJ databases">
        <title>High recombination rates correlate with genetic variation in Cardiocondyla obscurior ants.</title>
        <authorList>
            <person name="Errbii M."/>
        </authorList>
    </citation>
    <scope>NUCLEOTIDE SEQUENCE [LARGE SCALE GENOMIC DNA]</scope>
    <source>
        <strain evidence="1">Alpha-2009</strain>
        <tissue evidence="1">Whole body</tissue>
    </source>
</reference>
<accession>A0AAW2EI57</accession>
<gene>
    <name evidence="1" type="ORF">PUN28_017580</name>
</gene>
<dbReference type="AlphaFoldDB" id="A0AAW2EI57"/>
<comment type="caution">
    <text evidence="1">The sequence shown here is derived from an EMBL/GenBank/DDBJ whole genome shotgun (WGS) entry which is preliminary data.</text>
</comment>
<sequence>MFLRRVAGRSSRFVFNFRTIAQSPHFDFGAFPVVIGFNPEHLVLVVGHEGRVVVGNGFSISGDASSLVSGNRITPASLDQRFRGGLFGSTSASFVTFTKVFHCFLRRGFSSRDSLFFGASNSSIKSNDSTVKSSCLAGFFEELLRSEERFRDASLAREEALGL</sequence>
<name>A0AAW2EI57_9HYME</name>
<evidence type="ECO:0000313" key="2">
    <source>
        <dbReference type="Proteomes" id="UP001430953"/>
    </source>
</evidence>
<dbReference type="Proteomes" id="UP001430953">
    <property type="component" value="Unassembled WGS sequence"/>
</dbReference>